<dbReference type="EMBL" id="AWSO01002312">
    <property type="protein sequence ID" value="ESK81674.1"/>
    <property type="molecule type" value="Genomic_DNA"/>
</dbReference>
<name>V2XQG4_MONRO</name>
<dbReference type="KEGG" id="mrr:Moror_5456"/>
<organism evidence="1 2">
    <name type="scientific">Moniliophthora roreri (strain MCA 2997)</name>
    <name type="common">Cocoa frosty pod rot fungus</name>
    <name type="synonym">Crinipellis roreri</name>
    <dbReference type="NCBI Taxonomy" id="1381753"/>
    <lineage>
        <taxon>Eukaryota</taxon>
        <taxon>Fungi</taxon>
        <taxon>Dikarya</taxon>
        <taxon>Basidiomycota</taxon>
        <taxon>Agaricomycotina</taxon>
        <taxon>Agaricomycetes</taxon>
        <taxon>Agaricomycetidae</taxon>
        <taxon>Agaricales</taxon>
        <taxon>Marasmiineae</taxon>
        <taxon>Marasmiaceae</taxon>
        <taxon>Moniliophthora</taxon>
    </lineage>
</organism>
<dbReference type="HOGENOM" id="CLU_006344_16_0_1"/>
<evidence type="ECO:0000313" key="1">
    <source>
        <dbReference type="EMBL" id="ESK81674.1"/>
    </source>
</evidence>
<dbReference type="STRING" id="1381753.V2XQG4"/>
<dbReference type="OrthoDB" id="3187773at2759"/>
<reference evidence="1 2" key="1">
    <citation type="journal article" date="2014" name="BMC Genomics">
        <title>Genome and secretome analysis of the hemibiotrophic fungal pathogen, Moniliophthora roreri, which causes frosty pod rot disease of cacao: mechanisms of the biotrophic and necrotrophic phases.</title>
        <authorList>
            <person name="Meinhardt L.W."/>
            <person name="Costa G.G.L."/>
            <person name="Thomazella D.P.T."/>
            <person name="Teixeira P.J.P.L."/>
            <person name="Carazzolle M.F."/>
            <person name="Schuster S.C."/>
            <person name="Carlson J.E."/>
            <person name="Guiltinan M.J."/>
            <person name="Mieczkowski P."/>
            <person name="Farmer A."/>
            <person name="Ramaraj T."/>
            <person name="Crozier J."/>
            <person name="Davis R.E."/>
            <person name="Shao J."/>
            <person name="Melnick R.L."/>
            <person name="Pereira G.A.G."/>
            <person name="Bailey B.A."/>
        </authorList>
    </citation>
    <scope>NUCLEOTIDE SEQUENCE [LARGE SCALE GENOMIC DNA]</scope>
    <source>
        <strain evidence="1 2">MCA 2997</strain>
    </source>
</reference>
<dbReference type="Proteomes" id="UP000017559">
    <property type="component" value="Unassembled WGS sequence"/>
</dbReference>
<comment type="caution">
    <text evidence="1">The sequence shown here is derived from an EMBL/GenBank/DDBJ whole genome shotgun (WGS) entry which is preliminary data.</text>
</comment>
<protein>
    <submittedName>
        <fullName evidence="1">Uncharacterized protein</fullName>
    </submittedName>
</protein>
<proteinExistence type="predicted"/>
<gene>
    <name evidence="1" type="ORF">Moror_5456</name>
</gene>
<accession>V2XQG4</accession>
<keyword evidence="2" id="KW-1185">Reference proteome</keyword>
<sequence>MKPEILGMAVACVKLFFSFSYQKVTYPCALVEWFTHSMDAPDEETGLWVVELEYELRDGKRMLDVVHLDSVARPVHLLPVFGCDLLPKNFHFSEALNAFCVYYLNKFVKHASYEFIR</sequence>
<evidence type="ECO:0000313" key="2">
    <source>
        <dbReference type="Proteomes" id="UP000017559"/>
    </source>
</evidence>
<dbReference type="AlphaFoldDB" id="V2XQG4"/>